<protein>
    <recommendedName>
        <fullName evidence="7">GMP synthetase</fullName>
    </recommendedName>
</protein>
<keyword evidence="3" id="KW-0332">GMP biosynthesis</keyword>
<dbReference type="InterPro" id="IPR029062">
    <property type="entry name" value="Class_I_gatase-like"/>
</dbReference>
<feature type="domain" description="Glutamine amidotransferase" evidence="8">
    <location>
        <begin position="5"/>
        <end position="182"/>
    </location>
</feature>
<dbReference type="Proteomes" id="UP000630660">
    <property type="component" value="Unassembled WGS sequence"/>
</dbReference>
<organism evidence="9 10">
    <name type="scientific">candidate division WOR-3 bacterium</name>
    <dbReference type="NCBI Taxonomy" id="2052148"/>
    <lineage>
        <taxon>Bacteria</taxon>
        <taxon>Bacteria division WOR-3</taxon>
    </lineage>
</organism>
<keyword evidence="6" id="KW-0315">Glutamine amidotransferase</keyword>
<dbReference type="GO" id="GO:0005524">
    <property type="term" value="F:ATP binding"/>
    <property type="evidence" value="ECO:0007669"/>
    <property type="project" value="UniProtKB-KW"/>
</dbReference>
<dbReference type="CDD" id="cd01742">
    <property type="entry name" value="GATase1_GMP_Synthase"/>
    <property type="match status" value="1"/>
</dbReference>
<evidence type="ECO:0000256" key="3">
    <source>
        <dbReference type="ARBA" id="ARBA00022749"/>
    </source>
</evidence>
<dbReference type="PANTHER" id="PTHR11922:SF2">
    <property type="entry name" value="GMP SYNTHASE [GLUTAMINE-HYDROLYZING]"/>
    <property type="match status" value="1"/>
</dbReference>
<evidence type="ECO:0000256" key="6">
    <source>
        <dbReference type="ARBA" id="ARBA00022962"/>
    </source>
</evidence>
<sequence>MRIDVVDNGGQWTHREWRMLRDLGIDSEIIPNTTAAAEITADGLVLSGGAPRISSDIPKLGLTDKYLDEVQIPVLAICVGHQYMAIHFGGEAGPARVPEYGKAEIIITEPDDLFKGLPERFTIWVSHNDEVTRLPEGFINLAYSRDCAVQAMKHEERPLYGVQFHPEVEHTEYHYEIFTNFIEAVTGSNP</sequence>
<dbReference type="SUPFAM" id="SSF52317">
    <property type="entry name" value="Class I glutamine amidotransferase-like"/>
    <property type="match status" value="1"/>
</dbReference>
<name>A0A9D5K9T2_UNCW3</name>
<comment type="caution">
    <text evidence="9">The sequence shown here is derived from an EMBL/GenBank/DDBJ whole genome shotgun (WGS) entry which is preliminary data.</text>
</comment>
<dbReference type="AlphaFoldDB" id="A0A9D5K9T2"/>
<keyword evidence="1 9" id="KW-0436">Ligase</keyword>
<dbReference type="NCBIfam" id="NF001975">
    <property type="entry name" value="PRK00758.1"/>
    <property type="match status" value="1"/>
</dbReference>
<dbReference type="InterPro" id="IPR023686">
    <property type="entry name" value="GMP_synthase_A"/>
</dbReference>
<dbReference type="GO" id="GO:0005829">
    <property type="term" value="C:cytosol"/>
    <property type="evidence" value="ECO:0007669"/>
    <property type="project" value="TreeGrafter"/>
</dbReference>
<evidence type="ECO:0000313" key="10">
    <source>
        <dbReference type="Proteomes" id="UP000630660"/>
    </source>
</evidence>
<keyword evidence="4" id="KW-0658">Purine biosynthesis</keyword>
<dbReference type="PANTHER" id="PTHR11922">
    <property type="entry name" value="GMP SYNTHASE-RELATED"/>
    <property type="match status" value="1"/>
</dbReference>
<dbReference type="EMBL" id="WJKJ01000261">
    <property type="protein sequence ID" value="MBD3365118.1"/>
    <property type="molecule type" value="Genomic_DNA"/>
</dbReference>
<evidence type="ECO:0000259" key="8">
    <source>
        <dbReference type="Pfam" id="PF00117"/>
    </source>
</evidence>
<dbReference type="GO" id="GO:0003921">
    <property type="term" value="F:GMP synthase activity"/>
    <property type="evidence" value="ECO:0007669"/>
    <property type="project" value="TreeGrafter"/>
</dbReference>
<evidence type="ECO:0000256" key="7">
    <source>
        <dbReference type="ARBA" id="ARBA00030464"/>
    </source>
</evidence>
<dbReference type="Pfam" id="PF00117">
    <property type="entry name" value="GATase"/>
    <property type="match status" value="1"/>
</dbReference>
<dbReference type="Gene3D" id="3.40.50.880">
    <property type="match status" value="1"/>
</dbReference>
<evidence type="ECO:0000256" key="4">
    <source>
        <dbReference type="ARBA" id="ARBA00022755"/>
    </source>
</evidence>
<dbReference type="PROSITE" id="PS51273">
    <property type="entry name" value="GATASE_TYPE_1"/>
    <property type="match status" value="1"/>
</dbReference>
<evidence type="ECO:0000313" key="9">
    <source>
        <dbReference type="EMBL" id="MBD3365118.1"/>
    </source>
</evidence>
<evidence type="ECO:0000256" key="5">
    <source>
        <dbReference type="ARBA" id="ARBA00022840"/>
    </source>
</evidence>
<dbReference type="NCBIfam" id="TIGR00888">
    <property type="entry name" value="guaA_Nterm"/>
    <property type="match status" value="1"/>
</dbReference>
<accession>A0A9D5K9T2</accession>
<dbReference type="InterPro" id="IPR004739">
    <property type="entry name" value="GMP_synth_GATase"/>
</dbReference>
<reference evidence="9" key="1">
    <citation type="submission" date="2019-11" db="EMBL/GenBank/DDBJ databases">
        <title>Microbial mats filling the niche in hypersaline microbial mats.</title>
        <authorList>
            <person name="Wong H.L."/>
            <person name="Macleod F.I."/>
            <person name="White R.A. III"/>
            <person name="Burns B.P."/>
        </authorList>
    </citation>
    <scope>NUCLEOTIDE SEQUENCE</scope>
    <source>
        <strain evidence="9">Bin_327</strain>
    </source>
</reference>
<proteinExistence type="inferred from homology"/>
<keyword evidence="5" id="KW-0067">ATP-binding</keyword>
<evidence type="ECO:0000256" key="2">
    <source>
        <dbReference type="ARBA" id="ARBA00022741"/>
    </source>
</evidence>
<dbReference type="FunFam" id="3.40.50.880:FF:000047">
    <property type="entry name" value="GMP synthase [glutamine-hydrolyzing] subunit A"/>
    <property type="match status" value="1"/>
</dbReference>
<evidence type="ECO:0000256" key="1">
    <source>
        <dbReference type="ARBA" id="ARBA00022598"/>
    </source>
</evidence>
<dbReference type="InterPro" id="IPR017926">
    <property type="entry name" value="GATASE"/>
</dbReference>
<keyword evidence="2" id="KW-0547">Nucleotide-binding</keyword>
<gene>
    <name evidence="9" type="ORF">GF359_07875</name>
</gene>
<dbReference type="HAMAP" id="MF_01510">
    <property type="entry name" value="GMP_synthase_A"/>
    <property type="match status" value="1"/>
</dbReference>